<evidence type="ECO:0000259" key="2">
    <source>
        <dbReference type="Pfam" id="PF00296"/>
    </source>
</evidence>
<gene>
    <name evidence="3" type="ORF">MPRF_33510</name>
</gene>
<protein>
    <submittedName>
        <fullName evidence="3">LLM class F420-dependent oxidoreductase</fullName>
    </submittedName>
</protein>
<evidence type="ECO:0000256" key="1">
    <source>
        <dbReference type="ARBA" id="ARBA00023002"/>
    </source>
</evidence>
<dbReference type="InterPro" id="IPR011251">
    <property type="entry name" value="Luciferase-like_dom"/>
</dbReference>
<dbReference type="CDD" id="cd01097">
    <property type="entry name" value="Tetrahydromethanopterin_reductase"/>
    <property type="match status" value="1"/>
</dbReference>
<dbReference type="Gene3D" id="3.20.20.30">
    <property type="entry name" value="Luciferase-like domain"/>
    <property type="match status" value="1"/>
</dbReference>
<dbReference type="EMBL" id="AP022598">
    <property type="protein sequence ID" value="BBY76452.1"/>
    <property type="molecule type" value="Genomic_DNA"/>
</dbReference>
<dbReference type="NCBIfam" id="TIGR03564">
    <property type="entry name" value="F420_MSMEG_4879"/>
    <property type="match status" value="1"/>
</dbReference>
<organism evidence="3 4">
    <name type="scientific">Mycolicibacterium parafortuitum</name>
    <name type="common">Mycobacterium parafortuitum</name>
    <dbReference type="NCBI Taxonomy" id="39692"/>
    <lineage>
        <taxon>Bacteria</taxon>
        <taxon>Bacillati</taxon>
        <taxon>Actinomycetota</taxon>
        <taxon>Actinomycetes</taxon>
        <taxon>Mycobacteriales</taxon>
        <taxon>Mycobacteriaceae</taxon>
        <taxon>Mycolicibacterium</taxon>
    </lineage>
</organism>
<name>A0A7I7U521_MYCPF</name>
<dbReference type="GO" id="GO:0016705">
    <property type="term" value="F:oxidoreductase activity, acting on paired donors, with incorporation or reduction of molecular oxygen"/>
    <property type="evidence" value="ECO:0007669"/>
    <property type="project" value="InterPro"/>
</dbReference>
<dbReference type="PANTHER" id="PTHR43244">
    <property type="match status" value="1"/>
</dbReference>
<keyword evidence="1" id="KW-0560">Oxidoreductase</keyword>
<sequence length="312" mass="32247">MQAMDITLTVVPRPDAGFATLLGDVAAAAESGFARVWLPQLPPIVGANGWDALTALAVAGARTPGIGLGSSVAVAYGQHPLVLARQALTVAAATEGRFVLGLGVSHRFVVADVLGYSYDAPAAYLREYLEVLGPALAGQSVDHHGPRITAVGKLESSVAAPQIVIAALGPRMLELAGALTAGTLTTWTGPKALENHVIPRITRAAEDARRPAPQVIVGLPVSVTDDVEGTRAEINAAFAVANEVPAYRGMLEREGVGSVADLCLVGDEDEVVRGLRRFADLGVTEFSAVPTGDDAARARTETVLREVALAAV</sequence>
<dbReference type="AlphaFoldDB" id="A0A7I7U521"/>
<dbReference type="PANTHER" id="PTHR43244:SF1">
    <property type="entry name" value="5,10-METHYLENETETRAHYDROMETHANOPTERIN REDUCTASE"/>
    <property type="match status" value="1"/>
</dbReference>
<evidence type="ECO:0000313" key="4">
    <source>
        <dbReference type="Proteomes" id="UP000466554"/>
    </source>
</evidence>
<dbReference type="InterPro" id="IPR050564">
    <property type="entry name" value="F420-G6PD/mer"/>
</dbReference>
<accession>A0A7I7U521</accession>
<dbReference type="InterPro" id="IPR019910">
    <property type="entry name" value="Lucif-like_OxRdtase_MSMEG_4879"/>
</dbReference>
<feature type="domain" description="Luciferase-like" evidence="2">
    <location>
        <begin position="23"/>
        <end position="285"/>
    </location>
</feature>
<dbReference type="Proteomes" id="UP000466554">
    <property type="component" value="Chromosome"/>
</dbReference>
<evidence type="ECO:0000313" key="3">
    <source>
        <dbReference type="EMBL" id="BBY76452.1"/>
    </source>
</evidence>
<reference evidence="3 4" key="1">
    <citation type="journal article" date="2019" name="Emerg. Microbes Infect.">
        <title>Comprehensive subspecies identification of 175 nontuberculous mycobacteria species based on 7547 genomic profiles.</title>
        <authorList>
            <person name="Matsumoto Y."/>
            <person name="Kinjo T."/>
            <person name="Motooka D."/>
            <person name="Nabeya D."/>
            <person name="Jung N."/>
            <person name="Uechi K."/>
            <person name="Horii T."/>
            <person name="Iida T."/>
            <person name="Fujita J."/>
            <person name="Nakamura S."/>
        </authorList>
    </citation>
    <scope>NUCLEOTIDE SEQUENCE [LARGE SCALE GENOMIC DNA]</scope>
    <source>
        <strain evidence="3 4">JCM 6367</strain>
    </source>
</reference>
<dbReference type="Pfam" id="PF00296">
    <property type="entry name" value="Bac_luciferase"/>
    <property type="match status" value="1"/>
</dbReference>
<proteinExistence type="predicted"/>
<dbReference type="InterPro" id="IPR036661">
    <property type="entry name" value="Luciferase-like_sf"/>
</dbReference>
<dbReference type="SUPFAM" id="SSF51679">
    <property type="entry name" value="Bacterial luciferase-like"/>
    <property type="match status" value="1"/>
</dbReference>